<organism evidence="1 2">
    <name type="scientific">Hyalomma asiaticum</name>
    <name type="common">Tick</name>
    <dbReference type="NCBI Taxonomy" id="266040"/>
    <lineage>
        <taxon>Eukaryota</taxon>
        <taxon>Metazoa</taxon>
        <taxon>Ecdysozoa</taxon>
        <taxon>Arthropoda</taxon>
        <taxon>Chelicerata</taxon>
        <taxon>Arachnida</taxon>
        <taxon>Acari</taxon>
        <taxon>Parasitiformes</taxon>
        <taxon>Ixodida</taxon>
        <taxon>Ixodoidea</taxon>
        <taxon>Ixodidae</taxon>
        <taxon>Hyalomminae</taxon>
        <taxon>Hyalomma</taxon>
    </lineage>
</organism>
<sequence length="134" mass="14874">MSRPTQRKSLMLERKVTLIKDTGAEFSGCDELCNEVHKATGCVSDTEDGEIAFEEYALYEADVPVTRMLSDADIVEMAVNDADDDADEEEPREVPTTDINTKVERSGGDQRLIRCVEQLDNTFLGTNAKHTSIT</sequence>
<evidence type="ECO:0000313" key="2">
    <source>
        <dbReference type="Proteomes" id="UP000821845"/>
    </source>
</evidence>
<dbReference type="EMBL" id="CM023481">
    <property type="protein sequence ID" value="KAH6943960.1"/>
    <property type="molecule type" value="Genomic_DNA"/>
</dbReference>
<gene>
    <name evidence="1" type="ORF">HPB50_000914</name>
</gene>
<keyword evidence="2" id="KW-1185">Reference proteome</keyword>
<proteinExistence type="predicted"/>
<accession>A0ACB7TAJ1</accession>
<name>A0ACB7TAJ1_HYAAI</name>
<protein>
    <submittedName>
        <fullName evidence="1">Uncharacterized protein</fullName>
    </submittedName>
</protein>
<reference evidence="1" key="1">
    <citation type="submission" date="2020-05" db="EMBL/GenBank/DDBJ databases">
        <title>Large-scale comparative analyses of tick genomes elucidate their genetic diversity and vector capacities.</title>
        <authorList>
            <person name="Jia N."/>
            <person name="Wang J."/>
            <person name="Shi W."/>
            <person name="Du L."/>
            <person name="Sun Y."/>
            <person name="Zhan W."/>
            <person name="Jiang J."/>
            <person name="Wang Q."/>
            <person name="Zhang B."/>
            <person name="Ji P."/>
            <person name="Sakyi L.B."/>
            <person name="Cui X."/>
            <person name="Yuan T."/>
            <person name="Jiang B."/>
            <person name="Yang W."/>
            <person name="Lam T.T.-Y."/>
            <person name="Chang Q."/>
            <person name="Ding S."/>
            <person name="Wang X."/>
            <person name="Zhu J."/>
            <person name="Ruan X."/>
            <person name="Zhao L."/>
            <person name="Wei J."/>
            <person name="Que T."/>
            <person name="Du C."/>
            <person name="Cheng J."/>
            <person name="Dai P."/>
            <person name="Han X."/>
            <person name="Huang E."/>
            <person name="Gao Y."/>
            <person name="Liu J."/>
            <person name="Shao H."/>
            <person name="Ye R."/>
            <person name="Li L."/>
            <person name="Wei W."/>
            <person name="Wang X."/>
            <person name="Wang C."/>
            <person name="Yang T."/>
            <person name="Huo Q."/>
            <person name="Li W."/>
            <person name="Guo W."/>
            <person name="Chen H."/>
            <person name="Zhou L."/>
            <person name="Ni X."/>
            <person name="Tian J."/>
            <person name="Zhou Y."/>
            <person name="Sheng Y."/>
            <person name="Liu T."/>
            <person name="Pan Y."/>
            <person name="Xia L."/>
            <person name="Li J."/>
            <person name="Zhao F."/>
            <person name="Cao W."/>
        </authorList>
    </citation>
    <scope>NUCLEOTIDE SEQUENCE</scope>
    <source>
        <strain evidence="1">Hyas-2018</strain>
    </source>
</reference>
<evidence type="ECO:0000313" key="1">
    <source>
        <dbReference type="EMBL" id="KAH6943960.1"/>
    </source>
</evidence>
<dbReference type="Proteomes" id="UP000821845">
    <property type="component" value="Chromosome 1"/>
</dbReference>
<comment type="caution">
    <text evidence="1">The sequence shown here is derived from an EMBL/GenBank/DDBJ whole genome shotgun (WGS) entry which is preliminary data.</text>
</comment>